<dbReference type="PROSITE" id="PS00027">
    <property type="entry name" value="HOMEOBOX_1"/>
    <property type="match status" value="1"/>
</dbReference>
<keyword evidence="2" id="KW-0217">Developmental protein</keyword>
<evidence type="ECO:0000256" key="9">
    <source>
        <dbReference type="SAM" id="MobiDB-lite"/>
    </source>
</evidence>
<dbReference type="GO" id="GO:0005634">
    <property type="term" value="C:nucleus"/>
    <property type="evidence" value="ECO:0007669"/>
    <property type="project" value="UniProtKB-SubCell"/>
</dbReference>
<dbReference type="GO" id="GO:0000978">
    <property type="term" value="F:RNA polymerase II cis-regulatory region sequence-specific DNA binding"/>
    <property type="evidence" value="ECO:0007669"/>
    <property type="project" value="TreeGrafter"/>
</dbReference>
<evidence type="ECO:0000256" key="1">
    <source>
        <dbReference type="ARBA" id="ARBA00004123"/>
    </source>
</evidence>
<name>A0AAV6VQC0_9ARAC</name>
<feature type="region of interest" description="Disordered" evidence="9">
    <location>
        <begin position="40"/>
        <end position="88"/>
    </location>
</feature>
<evidence type="ECO:0000256" key="6">
    <source>
        <dbReference type="ARBA" id="ARBA00023242"/>
    </source>
</evidence>
<sequence>MSIASAINGNFSASTLGESAKFLYTKLNFEETHPESYTLLSLDRPSGQEFKTPSQVFRPQSLSSPVDDSSPANPQGARKQRRERTTFSRQQLDILETLFQKTRYPDIFMREDVANQIRLPESRVQVWFKNRRAKCRQQSQNGSNKNRASSKKQSKSPPVSSIAPCSSPSTSQSHASPSSGESGSSPAATLTPLPPRGGSSDYSPNTPDPLLMTTPSCSMQQKVDSTTYQFNCPSMYNTTNGYLPSSPYHPPFHYDYYGTALPYQTSSHHQAVPVSSPGQSQCLGGSGYTSYTTLPRSDYLEHPDLKSATKFETL</sequence>
<feature type="compositionally biased region" description="Polar residues" evidence="9">
    <location>
        <begin position="49"/>
        <end position="73"/>
    </location>
</feature>
<feature type="DNA-binding region" description="Homeobox" evidence="7">
    <location>
        <begin position="80"/>
        <end position="139"/>
    </location>
</feature>
<keyword evidence="12" id="KW-1185">Reference proteome</keyword>
<keyword evidence="5 7" id="KW-0371">Homeobox</keyword>
<gene>
    <name evidence="11" type="ORF">JTE90_007117</name>
</gene>
<dbReference type="PANTHER" id="PTHR45793">
    <property type="entry name" value="HOMEOBOX PROTEIN"/>
    <property type="match status" value="1"/>
</dbReference>
<keyword evidence="3" id="KW-0524">Neurogenesis</keyword>
<dbReference type="SUPFAM" id="SSF46689">
    <property type="entry name" value="Homeodomain-like"/>
    <property type="match status" value="1"/>
</dbReference>
<organism evidence="11 12">
    <name type="scientific">Oedothorax gibbosus</name>
    <dbReference type="NCBI Taxonomy" id="931172"/>
    <lineage>
        <taxon>Eukaryota</taxon>
        <taxon>Metazoa</taxon>
        <taxon>Ecdysozoa</taxon>
        <taxon>Arthropoda</taxon>
        <taxon>Chelicerata</taxon>
        <taxon>Arachnida</taxon>
        <taxon>Araneae</taxon>
        <taxon>Araneomorphae</taxon>
        <taxon>Entelegynae</taxon>
        <taxon>Araneoidea</taxon>
        <taxon>Linyphiidae</taxon>
        <taxon>Erigoninae</taxon>
        <taxon>Oedothorax</taxon>
    </lineage>
</organism>
<dbReference type="Proteomes" id="UP000827092">
    <property type="component" value="Unassembled WGS sequence"/>
</dbReference>
<evidence type="ECO:0000256" key="2">
    <source>
        <dbReference type="ARBA" id="ARBA00022473"/>
    </source>
</evidence>
<feature type="domain" description="Homeobox" evidence="10">
    <location>
        <begin position="78"/>
        <end position="138"/>
    </location>
</feature>
<accession>A0AAV6VQC0</accession>
<keyword evidence="6 7" id="KW-0539">Nucleus</keyword>
<dbReference type="FunFam" id="1.10.10.60:FF:000068">
    <property type="entry name" value="Orthodenticle homeobox 1"/>
    <property type="match status" value="1"/>
</dbReference>
<dbReference type="Gene3D" id="1.10.10.60">
    <property type="entry name" value="Homeodomain-like"/>
    <property type="match status" value="1"/>
</dbReference>
<dbReference type="PANTHER" id="PTHR45793:SF5">
    <property type="entry name" value="HOMEOTIC PROTEIN OCELLILESS"/>
    <property type="match status" value="1"/>
</dbReference>
<feature type="compositionally biased region" description="Polar residues" evidence="9">
    <location>
        <begin position="136"/>
        <end position="147"/>
    </location>
</feature>
<proteinExistence type="predicted"/>
<dbReference type="PROSITE" id="PS50071">
    <property type="entry name" value="HOMEOBOX_2"/>
    <property type="match status" value="1"/>
</dbReference>
<evidence type="ECO:0000256" key="7">
    <source>
        <dbReference type="PROSITE-ProRule" id="PRU00108"/>
    </source>
</evidence>
<evidence type="ECO:0000256" key="3">
    <source>
        <dbReference type="ARBA" id="ARBA00022902"/>
    </source>
</evidence>
<dbReference type="GO" id="GO:0045944">
    <property type="term" value="P:positive regulation of transcription by RNA polymerase II"/>
    <property type="evidence" value="ECO:0007669"/>
    <property type="project" value="UniProtKB-ARBA"/>
</dbReference>
<keyword evidence="4 7" id="KW-0238">DNA-binding</keyword>
<comment type="subcellular location">
    <subcellularLocation>
        <location evidence="1 7 8">Nucleus</location>
    </subcellularLocation>
</comment>
<dbReference type="InterPro" id="IPR009057">
    <property type="entry name" value="Homeodomain-like_sf"/>
</dbReference>
<dbReference type="GO" id="GO:0007399">
    <property type="term" value="P:nervous system development"/>
    <property type="evidence" value="ECO:0007669"/>
    <property type="project" value="UniProtKB-KW"/>
</dbReference>
<dbReference type="AlphaFoldDB" id="A0AAV6VQC0"/>
<feature type="compositionally biased region" description="Low complexity" evidence="9">
    <location>
        <begin position="155"/>
        <end position="188"/>
    </location>
</feature>
<evidence type="ECO:0000313" key="11">
    <source>
        <dbReference type="EMBL" id="KAG8198814.1"/>
    </source>
</evidence>
<evidence type="ECO:0000256" key="4">
    <source>
        <dbReference type="ARBA" id="ARBA00023125"/>
    </source>
</evidence>
<dbReference type="EMBL" id="JAFNEN010000035">
    <property type="protein sequence ID" value="KAG8198814.1"/>
    <property type="molecule type" value="Genomic_DNA"/>
</dbReference>
<dbReference type="GO" id="GO:0000981">
    <property type="term" value="F:DNA-binding transcription factor activity, RNA polymerase II-specific"/>
    <property type="evidence" value="ECO:0007669"/>
    <property type="project" value="InterPro"/>
</dbReference>
<dbReference type="InterPro" id="IPR001356">
    <property type="entry name" value="HD"/>
</dbReference>
<dbReference type="CDD" id="cd00086">
    <property type="entry name" value="homeodomain"/>
    <property type="match status" value="1"/>
</dbReference>
<dbReference type="Pfam" id="PF00046">
    <property type="entry name" value="Homeodomain"/>
    <property type="match status" value="1"/>
</dbReference>
<dbReference type="InterPro" id="IPR017970">
    <property type="entry name" value="Homeobox_CS"/>
</dbReference>
<evidence type="ECO:0000256" key="5">
    <source>
        <dbReference type="ARBA" id="ARBA00023155"/>
    </source>
</evidence>
<evidence type="ECO:0000313" key="12">
    <source>
        <dbReference type="Proteomes" id="UP000827092"/>
    </source>
</evidence>
<feature type="region of interest" description="Disordered" evidence="9">
    <location>
        <begin position="132"/>
        <end position="215"/>
    </location>
</feature>
<evidence type="ECO:0000259" key="10">
    <source>
        <dbReference type="PROSITE" id="PS50071"/>
    </source>
</evidence>
<dbReference type="SMART" id="SM00389">
    <property type="entry name" value="HOX"/>
    <property type="match status" value="1"/>
</dbReference>
<comment type="caution">
    <text evidence="11">The sequence shown here is derived from an EMBL/GenBank/DDBJ whole genome shotgun (WGS) entry which is preliminary data.</text>
</comment>
<evidence type="ECO:0000256" key="8">
    <source>
        <dbReference type="RuleBase" id="RU000682"/>
    </source>
</evidence>
<protein>
    <recommendedName>
        <fullName evidence="10">Homeobox domain-containing protein</fullName>
    </recommendedName>
</protein>
<reference evidence="11 12" key="1">
    <citation type="journal article" date="2022" name="Nat. Ecol. Evol.">
        <title>A masculinizing supergene underlies an exaggerated male reproductive morph in a spider.</title>
        <authorList>
            <person name="Hendrickx F."/>
            <person name="De Corte Z."/>
            <person name="Sonet G."/>
            <person name="Van Belleghem S.M."/>
            <person name="Kostlbacher S."/>
            <person name="Vangestel C."/>
        </authorList>
    </citation>
    <scope>NUCLEOTIDE SEQUENCE [LARGE SCALE GENOMIC DNA]</scope>
    <source>
        <strain evidence="11">W744_W776</strain>
    </source>
</reference>